<sequence>MIKMRIGTKILLSALIPAVFLSAVLTLIVVRNVNKMGQADVEMVATNMTDMKKVELKNYIDIAVNSVSFLVNSSEFTAEEAKEEAKKILLRQTYGEDGYFFVYDRQGLCLVQPSNRKLENTSQWDVKNTAGVYVTREVINTALSGDGYLVYSWFKASKNAEADKLSYSVSIPEWGWVVGTGFYIDDIEEETAKIEANISAEIKRIVGLFMTFSIACLVAVAVIAYFVSKKISSSVSSVSESLKGIAEGEGDLTVQIAINSADEAGQLAGYFNTFLAKLRDIINIVKMNADTVASSSTELAASVEELSTTMNDQSAQVSGVATATEEMSVSAGEVNSSVGEGRKNIEETHSLTIEGNKKLQQAVKEMMLIKGNVEALGTTVANLMESSSTIGEIINVITDIADQTNLLALNAAIEAARAGDHGRGFAVVADEVRKLAERTQTSTGEISKIIGSLQSEARTASHEMTNARERVESGVKIIDDTKNTFEQIVTSVDTLSSVNGIIQSAVEEQSKAVLNINGNAQMIASGVEQSSAALQEVSATISNLQVQADELKMLVNKFKV</sequence>
<dbReference type="FunFam" id="1.10.287.950:FF:000001">
    <property type="entry name" value="Methyl-accepting chemotaxis sensory transducer"/>
    <property type="match status" value="1"/>
</dbReference>
<dbReference type="PROSITE" id="PS50192">
    <property type="entry name" value="T_SNARE"/>
    <property type="match status" value="1"/>
</dbReference>
<evidence type="ECO:0000256" key="9">
    <source>
        <dbReference type="PROSITE-ProRule" id="PRU00284"/>
    </source>
</evidence>
<dbReference type="KEGG" id="gtl:EP073_02035"/>
<gene>
    <name evidence="14" type="ORF">EP073_02035</name>
</gene>
<proteinExistence type="inferred from homology"/>
<evidence type="ECO:0000256" key="1">
    <source>
        <dbReference type="ARBA" id="ARBA00004429"/>
    </source>
</evidence>
<feature type="domain" description="Methyl-accepting transducer" evidence="11">
    <location>
        <begin position="288"/>
        <end position="524"/>
    </location>
</feature>
<dbReference type="GO" id="GO:0005886">
    <property type="term" value="C:plasma membrane"/>
    <property type="evidence" value="ECO:0007669"/>
    <property type="project" value="UniProtKB-SubCell"/>
</dbReference>
<evidence type="ECO:0000256" key="5">
    <source>
        <dbReference type="ARBA" id="ARBA00022989"/>
    </source>
</evidence>
<evidence type="ECO:0000256" key="4">
    <source>
        <dbReference type="ARBA" id="ARBA00022692"/>
    </source>
</evidence>
<evidence type="ECO:0000313" key="14">
    <source>
        <dbReference type="EMBL" id="QAR32217.1"/>
    </source>
</evidence>
<evidence type="ECO:0000256" key="10">
    <source>
        <dbReference type="SAM" id="Phobius"/>
    </source>
</evidence>
<dbReference type="InterPro" id="IPR033480">
    <property type="entry name" value="sCache_2"/>
</dbReference>
<evidence type="ECO:0000313" key="15">
    <source>
        <dbReference type="Proteomes" id="UP000287502"/>
    </source>
</evidence>
<comment type="similarity">
    <text evidence="8">Belongs to the methyl-accepting chemotaxis (MCP) protein family.</text>
</comment>
<name>A0A410JVI3_9BACT</name>
<evidence type="ECO:0000256" key="3">
    <source>
        <dbReference type="ARBA" id="ARBA00022519"/>
    </source>
</evidence>
<dbReference type="Pfam" id="PF00672">
    <property type="entry name" value="HAMP"/>
    <property type="match status" value="1"/>
</dbReference>
<dbReference type="PANTHER" id="PTHR32089">
    <property type="entry name" value="METHYL-ACCEPTING CHEMOTAXIS PROTEIN MCPB"/>
    <property type="match status" value="1"/>
</dbReference>
<dbReference type="SMART" id="SM00283">
    <property type="entry name" value="MA"/>
    <property type="match status" value="1"/>
</dbReference>
<dbReference type="SMART" id="SM00304">
    <property type="entry name" value="HAMP"/>
    <property type="match status" value="1"/>
</dbReference>
<evidence type="ECO:0000256" key="2">
    <source>
        <dbReference type="ARBA" id="ARBA00022475"/>
    </source>
</evidence>
<feature type="domain" description="HAMP" evidence="13">
    <location>
        <begin position="229"/>
        <end position="283"/>
    </location>
</feature>
<dbReference type="InterPro" id="IPR000727">
    <property type="entry name" value="T_SNARE_dom"/>
</dbReference>
<dbReference type="AlphaFoldDB" id="A0A410JVI3"/>
<dbReference type="InterPro" id="IPR003660">
    <property type="entry name" value="HAMP_dom"/>
</dbReference>
<evidence type="ECO:0000259" key="12">
    <source>
        <dbReference type="PROSITE" id="PS50192"/>
    </source>
</evidence>
<dbReference type="EMBL" id="CP035108">
    <property type="protein sequence ID" value="QAR32217.1"/>
    <property type="molecule type" value="Genomic_DNA"/>
</dbReference>
<dbReference type="CDD" id="cd11386">
    <property type="entry name" value="MCP_signal"/>
    <property type="match status" value="1"/>
</dbReference>
<dbReference type="InterPro" id="IPR004090">
    <property type="entry name" value="Chemotax_Me-accpt_rcpt"/>
</dbReference>
<evidence type="ECO:0000256" key="8">
    <source>
        <dbReference type="ARBA" id="ARBA00029447"/>
    </source>
</evidence>
<dbReference type="PRINTS" id="PR00260">
    <property type="entry name" value="CHEMTRNSDUCR"/>
</dbReference>
<evidence type="ECO:0000256" key="7">
    <source>
        <dbReference type="ARBA" id="ARBA00023224"/>
    </source>
</evidence>
<evidence type="ECO:0000259" key="13">
    <source>
        <dbReference type="PROSITE" id="PS50885"/>
    </source>
</evidence>
<keyword evidence="15" id="KW-1185">Reference proteome</keyword>
<organism evidence="14 15">
    <name type="scientific">Geovibrio thiophilus</name>
    <dbReference type="NCBI Taxonomy" id="139438"/>
    <lineage>
        <taxon>Bacteria</taxon>
        <taxon>Pseudomonadati</taxon>
        <taxon>Deferribacterota</taxon>
        <taxon>Deferribacteres</taxon>
        <taxon>Deferribacterales</taxon>
        <taxon>Geovibrionaceae</taxon>
        <taxon>Geovibrio</taxon>
    </lineage>
</organism>
<dbReference type="Gene3D" id="1.10.287.950">
    <property type="entry name" value="Methyl-accepting chemotaxis protein"/>
    <property type="match status" value="1"/>
</dbReference>
<dbReference type="GO" id="GO:0007165">
    <property type="term" value="P:signal transduction"/>
    <property type="evidence" value="ECO:0007669"/>
    <property type="project" value="UniProtKB-KW"/>
</dbReference>
<dbReference type="Gene3D" id="3.30.450.20">
    <property type="entry name" value="PAS domain"/>
    <property type="match status" value="1"/>
</dbReference>
<dbReference type="InterPro" id="IPR004089">
    <property type="entry name" value="MCPsignal_dom"/>
</dbReference>
<dbReference type="PROSITE" id="PS50885">
    <property type="entry name" value="HAMP"/>
    <property type="match status" value="1"/>
</dbReference>
<dbReference type="SUPFAM" id="SSF58104">
    <property type="entry name" value="Methyl-accepting chemotaxis protein (MCP) signaling domain"/>
    <property type="match status" value="1"/>
</dbReference>
<dbReference type="CDD" id="cd06225">
    <property type="entry name" value="HAMP"/>
    <property type="match status" value="1"/>
</dbReference>
<keyword evidence="2" id="KW-1003">Cell membrane</keyword>
<dbReference type="SMART" id="SM01049">
    <property type="entry name" value="Cache_2"/>
    <property type="match status" value="1"/>
</dbReference>
<dbReference type="Pfam" id="PF17200">
    <property type="entry name" value="sCache_2"/>
    <property type="match status" value="1"/>
</dbReference>
<feature type="domain" description="T-SNARE coiled-coil homology" evidence="12">
    <location>
        <begin position="475"/>
        <end position="537"/>
    </location>
</feature>
<dbReference type="PANTHER" id="PTHR32089:SF112">
    <property type="entry name" value="LYSOZYME-LIKE PROTEIN-RELATED"/>
    <property type="match status" value="1"/>
</dbReference>
<keyword evidence="6 10" id="KW-0472">Membrane</keyword>
<evidence type="ECO:0000256" key="6">
    <source>
        <dbReference type="ARBA" id="ARBA00023136"/>
    </source>
</evidence>
<feature type="transmembrane region" description="Helical" evidence="10">
    <location>
        <begin position="205"/>
        <end position="227"/>
    </location>
</feature>
<dbReference type="GO" id="GO:0006935">
    <property type="term" value="P:chemotaxis"/>
    <property type="evidence" value="ECO:0007669"/>
    <property type="project" value="InterPro"/>
</dbReference>
<keyword evidence="3" id="KW-0997">Cell inner membrane</keyword>
<accession>A0A410JVI3</accession>
<dbReference type="Proteomes" id="UP000287502">
    <property type="component" value="Chromosome"/>
</dbReference>
<comment type="subcellular location">
    <subcellularLocation>
        <location evidence="1">Cell inner membrane</location>
        <topology evidence="1">Multi-pass membrane protein</topology>
    </subcellularLocation>
</comment>
<evidence type="ECO:0000259" key="11">
    <source>
        <dbReference type="PROSITE" id="PS50111"/>
    </source>
</evidence>
<keyword evidence="5 10" id="KW-1133">Transmembrane helix</keyword>
<reference evidence="14 15" key="1">
    <citation type="submission" date="2019-01" db="EMBL/GenBank/DDBJ databases">
        <title>Geovibrio thiophilus DSM 11263, complete genome.</title>
        <authorList>
            <person name="Spring S."/>
            <person name="Bunk B."/>
            <person name="Sproer C."/>
        </authorList>
    </citation>
    <scope>NUCLEOTIDE SEQUENCE [LARGE SCALE GENOMIC DNA]</scope>
    <source>
        <strain evidence="14 15">DSM 11263</strain>
    </source>
</reference>
<dbReference type="OrthoDB" id="9787709at2"/>
<keyword evidence="7 9" id="KW-0807">Transducer</keyword>
<dbReference type="GO" id="GO:0004888">
    <property type="term" value="F:transmembrane signaling receptor activity"/>
    <property type="evidence" value="ECO:0007669"/>
    <property type="project" value="InterPro"/>
</dbReference>
<keyword evidence="4 10" id="KW-0812">Transmembrane</keyword>
<protein>
    <submittedName>
        <fullName evidence="14">Methyl-accepting chemotaxis protein</fullName>
    </submittedName>
</protein>
<dbReference type="PROSITE" id="PS50111">
    <property type="entry name" value="CHEMOTAXIS_TRANSDUC_2"/>
    <property type="match status" value="1"/>
</dbReference>
<dbReference type="Pfam" id="PF00015">
    <property type="entry name" value="MCPsignal"/>
    <property type="match status" value="1"/>
</dbReference>